<dbReference type="GO" id="GO:0006189">
    <property type="term" value="P:'de novo' IMP biosynthetic process"/>
    <property type="evidence" value="ECO:0007669"/>
    <property type="project" value="UniProtKB-UniRule"/>
</dbReference>
<organism evidence="15 16">
    <name type="scientific">Methylacidimicrobium cyclopophantes</name>
    <dbReference type="NCBI Taxonomy" id="1041766"/>
    <lineage>
        <taxon>Bacteria</taxon>
        <taxon>Pseudomonadati</taxon>
        <taxon>Verrucomicrobiota</taxon>
        <taxon>Methylacidimicrobium</taxon>
    </lineage>
</organism>
<evidence type="ECO:0000256" key="11">
    <source>
        <dbReference type="ARBA" id="ARBA00042864"/>
    </source>
</evidence>
<keyword evidence="7 12" id="KW-0658">Purine biosynthesis</keyword>
<keyword evidence="5 12" id="KW-0436">Ligase</keyword>
<dbReference type="InterPro" id="IPR011761">
    <property type="entry name" value="ATP-grasp"/>
</dbReference>
<dbReference type="Gene3D" id="3.40.50.20">
    <property type="match status" value="1"/>
</dbReference>
<accession>A0A5E6MG50</accession>
<dbReference type="InterPro" id="IPR020560">
    <property type="entry name" value="PRibGlycinamide_synth_C-dom"/>
</dbReference>
<dbReference type="InterPro" id="IPR011054">
    <property type="entry name" value="Rudment_hybrid_motif"/>
</dbReference>
<evidence type="ECO:0000256" key="13">
    <source>
        <dbReference type="PROSITE-ProRule" id="PRU00409"/>
    </source>
</evidence>
<evidence type="ECO:0000256" key="8">
    <source>
        <dbReference type="ARBA" id="ARBA00022840"/>
    </source>
</evidence>
<dbReference type="NCBIfam" id="TIGR00877">
    <property type="entry name" value="purD"/>
    <property type="match status" value="1"/>
</dbReference>
<dbReference type="InterPro" id="IPR020561">
    <property type="entry name" value="PRibGlycinamid_synth_ATP-grasp"/>
</dbReference>
<evidence type="ECO:0000256" key="10">
    <source>
        <dbReference type="ARBA" id="ARBA00042242"/>
    </source>
</evidence>
<dbReference type="HAMAP" id="MF_00138">
    <property type="entry name" value="GARS"/>
    <property type="match status" value="1"/>
</dbReference>
<dbReference type="PANTHER" id="PTHR43472">
    <property type="entry name" value="PHOSPHORIBOSYLAMINE--GLYCINE LIGASE"/>
    <property type="match status" value="1"/>
</dbReference>
<dbReference type="InterPro" id="IPR016185">
    <property type="entry name" value="PreATP-grasp_dom_sf"/>
</dbReference>
<dbReference type="Pfam" id="PF02844">
    <property type="entry name" value="GARS_N"/>
    <property type="match status" value="1"/>
</dbReference>
<reference evidence="15" key="1">
    <citation type="submission" date="2019-09" db="EMBL/GenBank/DDBJ databases">
        <authorList>
            <person name="Cremers G."/>
        </authorList>
    </citation>
    <scope>NUCLEOTIDE SEQUENCE [LARGE SCALE GENOMIC DNA]</scope>
    <source>
        <strain evidence="15">3B</strain>
    </source>
</reference>
<gene>
    <name evidence="12 15" type="primary">purD</name>
    <name evidence="15" type="ORF">MAMC_02161</name>
</gene>
<dbReference type="PANTHER" id="PTHR43472:SF1">
    <property type="entry name" value="PHOSPHORIBOSYLAMINE--GLYCINE LIGASE, CHLOROPLASTIC"/>
    <property type="match status" value="1"/>
</dbReference>
<evidence type="ECO:0000259" key="14">
    <source>
        <dbReference type="PROSITE" id="PS50975"/>
    </source>
</evidence>
<evidence type="ECO:0000256" key="1">
    <source>
        <dbReference type="ARBA" id="ARBA00001936"/>
    </source>
</evidence>
<evidence type="ECO:0000256" key="7">
    <source>
        <dbReference type="ARBA" id="ARBA00022755"/>
    </source>
</evidence>
<keyword evidence="16" id="KW-1185">Reference proteome</keyword>
<dbReference type="InterPro" id="IPR013815">
    <property type="entry name" value="ATP_grasp_subdomain_1"/>
</dbReference>
<dbReference type="InterPro" id="IPR000115">
    <property type="entry name" value="PRibGlycinamide_synth"/>
</dbReference>
<dbReference type="InterPro" id="IPR037123">
    <property type="entry name" value="PRibGlycinamide_synth_C_sf"/>
</dbReference>
<comment type="pathway">
    <text evidence="3 12">Purine metabolism; IMP biosynthesis via de novo pathway; N(1)-(5-phospho-D-ribosyl)glycinamide from 5-phospho-alpha-D-ribose 1-diphosphate: step 2/2.</text>
</comment>
<keyword evidence="6 13" id="KW-0547">Nucleotide-binding</keyword>
<dbReference type="PROSITE" id="PS50975">
    <property type="entry name" value="ATP_GRASP"/>
    <property type="match status" value="1"/>
</dbReference>
<evidence type="ECO:0000256" key="3">
    <source>
        <dbReference type="ARBA" id="ARBA00005174"/>
    </source>
</evidence>
<evidence type="ECO:0000256" key="2">
    <source>
        <dbReference type="ARBA" id="ARBA00001946"/>
    </source>
</evidence>
<evidence type="ECO:0000256" key="4">
    <source>
        <dbReference type="ARBA" id="ARBA00013255"/>
    </source>
</evidence>
<dbReference type="Pfam" id="PF02843">
    <property type="entry name" value="GARS_C"/>
    <property type="match status" value="1"/>
</dbReference>
<comment type="cofactor">
    <cofactor evidence="2">
        <name>Mg(2+)</name>
        <dbReference type="ChEBI" id="CHEBI:18420"/>
    </cofactor>
</comment>
<dbReference type="GO" id="GO:0009113">
    <property type="term" value="P:purine nucleobase biosynthetic process"/>
    <property type="evidence" value="ECO:0007669"/>
    <property type="project" value="InterPro"/>
</dbReference>
<dbReference type="Proteomes" id="UP000381693">
    <property type="component" value="Unassembled WGS sequence"/>
</dbReference>
<keyword evidence="8 13" id="KW-0067">ATP-binding</keyword>
<name>A0A5E6MG50_9BACT</name>
<dbReference type="RefSeq" id="WP_142526035.1">
    <property type="nucleotide sequence ID" value="NZ_CABFUZ020000257.1"/>
</dbReference>
<dbReference type="SUPFAM" id="SSF51246">
    <property type="entry name" value="Rudiment single hybrid motif"/>
    <property type="match status" value="1"/>
</dbReference>
<protein>
    <recommendedName>
        <fullName evidence="4 12">Phosphoribosylamine--glycine ligase</fullName>
        <ecNumber evidence="4 12">6.3.4.13</ecNumber>
    </recommendedName>
    <alternativeName>
        <fullName evidence="12">GARS</fullName>
    </alternativeName>
    <alternativeName>
        <fullName evidence="10 12">Glycinamide ribonucleotide synthetase</fullName>
    </alternativeName>
    <alternativeName>
        <fullName evidence="11 12">Phosphoribosylglycinamide synthetase</fullName>
    </alternativeName>
</protein>
<evidence type="ECO:0000313" key="15">
    <source>
        <dbReference type="EMBL" id="VVM08446.1"/>
    </source>
</evidence>
<dbReference type="GO" id="GO:0046872">
    <property type="term" value="F:metal ion binding"/>
    <property type="evidence" value="ECO:0007669"/>
    <property type="project" value="InterPro"/>
</dbReference>
<evidence type="ECO:0000256" key="6">
    <source>
        <dbReference type="ARBA" id="ARBA00022741"/>
    </source>
</evidence>
<dbReference type="SMART" id="SM01210">
    <property type="entry name" value="GARS_C"/>
    <property type="match status" value="1"/>
</dbReference>
<dbReference type="SUPFAM" id="SSF52440">
    <property type="entry name" value="PreATP-grasp domain"/>
    <property type="match status" value="1"/>
</dbReference>
<evidence type="ECO:0000256" key="12">
    <source>
        <dbReference type="HAMAP-Rule" id="MF_00138"/>
    </source>
</evidence>
<comment type="caution">
    <text evidence="15">The sequence shown here is derived from an EMBL/GenBank/DDBJ whole genome shotgun (WGS) entry which is preliminary data.</text>
</comment>
<dbReference type="AlphaFoldDB" id="A0A5E6MG50"/>
<comment type="catalytic activity">
    <reaction evidence="12">
        <text>5-phospho-beta-D-ribosylamine + glycine + ATP = N(1)-(5-phospho-beta-D-ribosyl)glycinamide + ADP + phosphate + H(+)</text>
        <dbReference type="Rhea" id="RHEA:17453"/>
        <dbReference type="ChEBI" id="CHEBI:15378"/>
        <dbReference type="ChEBI" id="CHEBI:30616"/>
        <dbReference type="ChEBI" id="CHEBI:43474"/>
        <dbReference type="ChEBI" id="CHEBI:57305"/>
        <dbReference type="ChEBI" id="CHEBI:58681"/>
        <dbReference type="ChEBI" id="CHEBI:143788"/>
        <dbReference type="ChEBI" id="CHEBI:456216"/>
        <dbReference type="EC" id="6.3.4.13"/>
    </reaction>
</comment>
<dbReference type="GO" id="GO:0004637">
    <property type="term" value="F:phosphoribosylamine-glycine ligase activity"/>
    <property type="evidence" value="ECO:0007669"/>
    <property type="project" value="UniProtKB-UniRule"/>
</dbReference>
<dbReference type="UniPathway" id="UPA00074">
    <property type="reaction ID" value="UER00125"/>
</dbReference>
<evidence type="ECO:0000256" key="5">
    <source>
        <dbReference type="ARBA" id="ARBA00022598"/>
    </source>
</evidence>
<proteinExistence type="inferred from homology"/>
<dbReference type="GO" id="GO:0005524">
    <property type="term" value="F:ATP binding"/>
    <property type="evidence" value="ECO:0007669"/>
    <property type="project" value="UniProtKB-UniRule"/>
</dbReference>
<dbReference type="Gene3D" id="3.30.1490.20">
    <property type="entry name" value="ATP-grasp fold, A domain"/>
    <property type="match status" value="1"/>
</dbReference>
<dbReference type="Gene3D" id="3.90.600.10">
    <property type="entry name" value="Phosphoribosylglycinamide synthetase, C-terminal domain"/>
    <property type="match status" value="1"/>
</dbReference>
<comment type="cofactor">
    <cofactor evidence="1">
        <name>Mn(2+)</name>
        <dbReference type="ChEBI" id="CHEBI:29035"/>
    </cofactor>
</comment>
<dbReference type="EC" id="6.3.4.13" evidence="4 12"/>
<sequence length="432" mass="46493">MKVLVIGGGCREHALCWSLRQDPEVKNVYAAPGNAGTATLAENLPIAADDVDALTRWAQELRPDLTVVGPEAPLCAGIADAFGRHGLPVFGPPQRAARLEGSKVWTKELAQRYGVPTAEARAFDDPREAISFSRRFPFPQVIKADGLASGKGVFIAADFPQAQAAIASLMEQRIYGEAGRRILIEAFLEGVELSAFALFDTKQYLFLGVAHDYKRVDDGDRGPNTGGMGAFLPSPFVSPALLQQIDASILARLHAACVAERLDYRGVLYAGLMVTSGGPLLLEINVRFGDPEAQVLLPSLGTPLSELARAVCRDELGKLRLLRHRRSVVGVVIAAPGYPQRPRQDDPITLSEKKPSVSEAEGVLFHGATKLTQGVLRTAGGRVFTAVGWGGRIADARKRAYEQVNAVSFPGMHFRKDIASFLAGRPVPELEA</sequence>
<dbReference type="SMART" id="SM01209">
    <property type="entry name" value="GARS_A"/>
    <property type="match status" value="1"/>
</dbReference>
<dbReference type="Gene3D" id="3.30.470.20">
    <property type="entry name" value="ATP-grasp fold, B domain"/>
    <property type="match status" value="1"/>
</dbReference>
<dbReference type="OrthoDB" id="9807240at2"/>
<feature type="domain" description="ATP-grasp" evidence="14">
    <location>
        <begin position="107"/>
        <end position="313"/>
    </location>
</feature>
<comment type="similarity">
    <text evidence="9 12">Belongs to the GARS family.</text>
</comment>
<dbReference type="InterPro" id="IPR020562">
    <property type="entry name" value="PRibGlycinamide_synth_N"/>
</dbReference>
<dbReference type="InterPro" id="IPR020559">
    <property type="entry name" value="PRibGlycinamide_synth_CS"/>
</dbReference>
<evidence type="ECO:0000256" key="9">
    <source>
        <dbReference type="ARBA" id="ARBA00038345"/>
    </source>
</evidence>
<evidence type="ECO:0000313" key="16">
    <source>
        <dbReference type="Proteomes" id="UP000381693"/>
    </source>
</evidence>
<dbReference type="PROSITE" id="PS00184">
    <property type="entry name" value="GARS"/>
    <property type="match status" value="1"/>
</dbReference>
<dbReference type="EMBL" id="CABFUZ020000257">
    <property type="protein sequence ID" value="VVM08446.1"/>
    <property type="molecule type" value="Genomic_DNA"/>
</dbReference>
<dbReference type="Pfam" id="PF01071">
    <property type="entry name" value="GARS_A"/>
    <property type="match status" value="1"/>
</dbReference>
<dbReference type="SUPFAM" id="SSF56059">
    <property type="entry name" value="Glutathione synthetase ATP-binding domain-like"/>
    <property type="match status" value="1"/>
</dbReference>